<dbReference type="InterPro" id="IPR052979">
    <property type="entry name" value="Adenylate-forming_domain"/>
</dbReference>
<keyword evidence="2" id="KW-0472">Membrane</keyword>
<keyword evidence="5" id="KW-1185">Reference proteome</keyword>
<proteinExistence type="predicted"/>
<evidence type="ECO:0000259" key="3">
    <source>
        <dbReference type="Pfam" id="PF00501"/>
    </source>
</evidence>
<name>A0A5N5QRC1_9AGAM</name>
<dbReference type="Gene3D" id="3.40.50.12780">
    <property type="entry name" value="N-terminal domain of ligase-like"/>
    <property type="match status" value="1"/>
</dbReference>
<dbReference type="InterPro" id="IPR000873">
    <property type="entry name" value="AMP-dep_synth/lig_dom"/>
</dbReference>
<keyword evidence="2" id="KW-1133">Transmembrane helix</keyword>
<comment type="caution">
    <text evidence="4">The sequence shown here is derived from an EMBL/GenBank/DDBJ whole genome shotgun (WGS) entry which is preliminary data.</text>
</comment>
<evidence type="ECO:0000256" key="2">
    <source>
        <dbReference type="SAM" id="Phobius"/>
    </source>
</evidence>
<keyword evidence="2" id="KW-0812">Transmembrane</keyword>
<dbReference type="Gene3D" id="3.30.300.30">
    <property type="match status" value="1"/>
</dbReference>
<dbReference type="EMBL" id="SSOP01000023">
    <property type="protein sequence ID" value="KAB5594254.1"/>
    <property type="molecule type" value="Genomic_DNA"/>
</dbReference>
<feature type="compositionally biased region" description="Polar residues" evidence="1">
    <location>
        <begin position="617"/>
        <end position="626"/>
    </location>
</feature>
<organism evidence="4 5">
    <name type="scientific">Ceratobasidium theobromae</name>
    <dbReference type="NCBI Taxonomy" id="1582974"/>
    <lineage>
        <taxon>Eukaryota</taxon>
        <taxon>Fungi</taxon>
        <taxon>Dikarya</taxon>
        <taxon>Basidiomycota</taxon>
        <taxon>Agaricomycotina</taxon>
        <taxon>Agaricomycetes</taxon>
        <taxon>Cantharellales</taxon>
        <taxon>Ceratobasidiaceae</taxon>
        <taxon>Ceratobasidium</taxon>
    </lineage>
</organism>
<dbReference type="InterPro" id="IPR020845">
    <property type="entry name" value="AMP-binding_CS"/>
</dbReference>
<dbReference type="SUPFAM" id="SSF56801">
    <property type="entry name" value="Acetyl-CoA synthetase-like"/>
    <property type="match status" value="1"/>
</dbReference>
<dbReference type="PANTHER" id="PTHR33927:SF5">
    <property type="entry name" value="ENZYME, PUTATIVE (AFU_ORTHOLOGUE AFUA_8G01222)-RELATED"/>
    <property type="match status" value="1"/>
</dbReference>
<dbReference type="PROSITE" id="PS00455">
    <property type="entry name" value="AMP_BINDING"/>
    <property type="match status" value="1"/>
</dbReference>
<feature type="transmembrane region" description="Helical" evidence="2">
    <location>
        <begin position="789"/>
        <end position="807"/>
    </location>
</feature>
<feature type="transmembrane region" description="Helical" evidence="2">
    <location>
        <begin position="896"/>
        <end position="913"/>
    </location>
</feature>
<reference evidence="4 5" key="1">
    <citation type="journal article" date="2019" name="Fungal Biol. Biotechnol.">
        <title>Draft genome sequence of fastidious pathogen Ceratobasidium theobromae, which causes vascular-streak dieback in Theobroma cacao.</title>
        <authorList>
            <person name="Ali S.S."/>
            <person name="Asman A."/>
            <person name="Shao J."/>
            <person name="Firmansyah A.P."/>
            <person name="Susilo A.W."/>
            <person name="Rosmana A."/>
            <person name="McMahon P."/>
            <person name="Junaid M."/>
            <person name="Guest D."/>
            <person name="Kheng T.Y."/>
            <person name="Meinhardt L.W."/>
            <person name="Bailey B.A."/>
        </authorList>
    </citation>
    <scope>NUCLEOTIDE SEQUENCE [LARGE SCALE GENOMIC DNA]</scope>
    <source>
        <strain evidence="4 5">CT2</strain>
    </source>
</reference>
<evidence type="ECO:0000313" key="4">
    <source>
        <dbReference type="EMBL" id="KAB5594254.1"/>
    </source>
</evidence>
<feature type="transmembrane region" description="Helical" evidence="2">
    <location>
        <begin position="859"/>
        <end position="876"/>
    </location>
</feature>
<feature type="compositionally biased region" description="Low complexity" evidence="1">
    <location>
        <begin position="627"/>
        <end position="638"/>
    </location>
</feature>
<feature type="transmembrane region" description="Helical" evidence="2">
    <location>
        <begin position="757"/>
        <end position="777"/>
    </location>
</feature>
<evidence type="ECO:0000313" key="5">
    <source>
        <dbReference type="Proteomes" id="UP000383932"/>
    </source>
</evidence>
<dbReference type="OrthoDB" id="3142841at2759"/>
<dbReference type="PANTHER" id="PTHR33927">
    <property type="entry name" value="TRANSMEMBRANE PROTEIN"/>
    <property type="match status" value="1"/>
</dbReference>
<dbReference type="Proteomes" id="UP000383932">
    <property type="component" value="Unassembled WGS sequence"/>
</dbReference>
<feature type="region of interest" description="Disordered" evidence="1">
    <location>
        <begin position="666"/>
        <end position="690"/>
    </location>
</feature>
<feature type="region of interest" description="Disordered" evidence="1">
    <location>
        <begin position="594"/>
        <end position="650"/>
    </location>
</feature>
<evidence type="ECO:0000256" key="1">
    <source>
        <dbReference type="SAM" id="MobiDB-lite"/>
    </source>
</evidence>
<dbReference type="InterPro" id="IPR042099">
    <property type="entry name" value="ANL_N_sf"/>
</dbReference>
<gene>
    <name evidence="4" type="ORF">CTheo_2335</name>
</gene>
<dbReference type="Pfam" id="PF00501">
    <property type="entry name" value="AMP-binding"/>
    <property type="match status" value="1"/>
</dbReference>
<feature type="transmembrane region" description="Helical" evidence="2">
    <location>
        <begin position="819"/>
        <end position="839"/>
    </location>
</feature>
<feature type="domain" description="AMP-dependent synthetase/ligase" evidence="3">
    <location>
        <begin position="39"/>
        <end position="388"/>
    </location>
</feature>
<dbReference type="AlphaFoldDB" id="A0A5N5QRC1"/>
<accession>A0A5N5QRC1</accession>
<dbReference type="InterPro" id="IPR045851">
    <property type="entry name" value="AMP-bd_C_sf"/>
</dbReference>
<protein>
    <submittedName>
        <fullName evidence="4">Tyrocidine synthase 3</fullName>
    </submittedName>
</protein>
<sequence>MHIRSELIAGLSPDDQAKFILFGLGSTYVPPFNTVHAAFEHQVTQNPSAIAVEHDGKSATFFELKQMSDRVAVALKRQGISSGDRVLLLIQRGIPMVAGMLGILKAGAAYVPQDGGIVTDTTLAHIILDASVQTVVCLRKFSSRVPNSRTLILEDIINNDAYLQPVRTITSGKSSDSVYVIYTSGTTGKPKGVDVMHLNVVNLLLTDPGRVGMRPGRRVAQLLNVAFDMAQWECLGSVVNGCTLCIRGSDWKVTMGRYASLLLIEARLGPDKTNSVDVVIATPSIMQLYDPLDYPNIKYVATAGEPCPKPLADRLAAAGVAYYNSCGPTEVTIVNTMTPMPHSVGDEMNIGKPLPNNTVYILDEEMRPLPIGATGIMWGGGNATARGYIGLPELTAERFRRDPFLNDGRLMFNTGDLGKWREDGSLVHLGRADDQVKIKGFRVELDGVSASLEAADGVTTACALLIGKELVGFVHPDTVDIERVKETCAKVQPYYACPSRYIKLECVPKTTNGKIDKSALRAIAEAPAPVAMITSAAETTQSLSRVVEIETSTSKITFTPFIAANKLTPAEVSNRMSVGSVNIGNMWAQLQEHDTPTPLPQITDESFRPFNEKSLPASHSSVTSGRPNSPSPSHSTSSQKDISDSDNESITKKASANTIVADIPINPSTRTDTAAEKGGNAWDGYLDDDHPEKSEPKYVRNLRHIVFSLYRRIFGIVFIVNMSIFIHALSEGGLPANEIGTIVVGNICGAVLMRQDYVINLIFTIACAIPQSWPLAIRRVAGRVYHHGGAHSGSAISAIVWLIYFTVEITRDIVRHHGASIATVVITYLVLSLLLAMVWFAYPKRRSIAHDRFERTHRFFGWTATALVWALIVLLTNDYKAPEVNLAHALRTNASFWMICVITLSIISSWLRLRKVNVRSVVLSNHAIRLHFDYVTPKTGHFVRISKSPLMEWHAFATIQEPGTPGFSLVVSRAGDWTGATIENPPTHLWVRGVPAYGVLRIVPLFRRLVIVATGSGIGPCAPAIFEKRIPMRLLWTSPDVRKTFGNDLVDKLLEASPNAVIYDTRKHGKPDMVKLTLRLVREFEAEAVAVISNQKLTQKIVYGMTSRGIPAFGAIWDS</sequence>